<organism evidence="2 3">
    <name type="scientific">Brachyspira catarrhinii</name>
    <dbReference type="NCBI Taxonomy" id="2528966"/>
    <lineage>
        <taxon>Bacteria</taxon>
        <taxon>Pseudomonadati</taxon>
        <taxon>Spirochaetota</taxon>
        <taxon>Spirochaetia</taxon>
        <taxon>Brachyspirales</taxon>
        <taxon>Brachyspiraceae</taxon>
        <taxon>Brachyspira</taxon>
    </lineage>
</organism>
<protein>
    <recommendedName>
        <fullName evidence="1">Macro domain-containing protein</fullName>
    </recommendedName>
</protein>
<dbReference type="EMBL" id="SJDU01000265">
    <property type="protein sequence ID" value="TKZ32542.1"/>
    <property type="molecule type" value="Genomic_DNA"/>
</dbReference>
<evidence type="ECO:0000313" key="2">
    <source>
        <dbReference type="EMBL" id="TKZ32542.1"/>
    </source>
</evidence>
<sequence>MEKLRISSKHIDKLEDNEIFVFGSNTQGAHGGGAARTAMNFGAIYGQAFGLQGKTFAIPTVDYTKSGKMSIETIKEYVDRFLDFAKENKDKKFLVTEIGCGIAGFKVSDIAPLFKEALKDEFDNVYLPKSFVDYLTK</sequence>
<proteinExistence type="predicted"/>
<dbReference type="InterPro" id="IPR043472">
    <property type="entry name" value="Macro_dom-like"/>
</dbReference>
<accession>A0ABY2TPN8</accession>
<evidence type="ECO:0000259" key="1">
    <source>
        <dbReference type="PROSITE" id="PS51154"/>
    </source>
</evidence>
<keyword evidence="3" id="KW-1185">Reference proteome</keyword>
<reference evidence="2 3" key="1">
    <citation type="journal article" date="2019" name="Anaerobe">
        <title>Brachyspira catarrhinii sp. nov., an anaerobic intestinal spirochaete isolated from vervet monkeys may have been misidentified as Brachyspira aalborgi in previous studies.</title>
        <authorList>
            <person name="Phillips N.D."/>
            <person name="La T."/>
            <person name="Hampson D.J."/>
        </authorList>
    </citation>
    <scope>NUCLEOTIDE SEQUENCE [LARGE SCALE GENOMIC DNA]</scope>
    <source>
        <strain evidence="2 3">Z12</strain>
    </source>
</reference>
<comment type="caution">
    <text evidence="2">The sequence shown here is derived from an EMBL/GenBank/DDBJ whole genome shotgun (WGS) entry which is preliminary data.</text>
</comment>
<evidence type="ECO:0000313" key="3">
    <source>
        <dbReference type="Proteomes" id="UP000310168"/>
    </source>
</evidence>
<gene>
    <name evidence="2" type="ORF">EZH24_09105</name>
</gene>
<feature type="domain" description="Macro" evidence="1">
    <location>
        <begin position="1"/>
        <end position="137"/>
    </location>
</feature>
<name>A0ABY2TPN8_9SPIR</name>
<dbReference type="Proteomes" id="UP000310168">
    <property type="component" value="Unassembled WGS sequence"/>
</dbReference>
<dbReference type="InterPro" id="IPR002589">
    <property type="entry name" value="Macro_dom"/>
</dbReference>
<dbReference type="RefSeq" id="WP_137998846.1">
    <property type="nucleotide sequence ID" value="NZ_SJDU01000265.1"/>
</dbReference>
<dbReference type="Gene3D" id="3.40.220.10">
    <property type="entry name" value="Leucine Aminopeptidase, subunit E, domain 1"/>
    <property type="match status" value="1"/>
</dbReference>
<dbReference type="PROSITE" id="PS51154">
    <property type="entry name" value="MACRO"/>
    <property type="match status" value="1"/>
</dbReference>
<dbReference type="SUPFAM" id="SSF52949">
    <property type="entry name" value="Macro domain-like"/>
    <property type="match status" value="1"/>
</dbReference>